<dbReference type="PANTHER" id="PTHR30272:SF1">
    <property type="entry name" value="3-HYDROXYACYL-[ACYL-CARRIER-PROTEIN] DEHYDRATASE"/>
    <property type="match status" value="1"/>
</dbReference>
<dbReference type="CDD" id="cd01288">
    <property type="entry name" value="FabZ"/>
    <property type="match status" value="1"/>
</dbReference>
<dbReference type="Proteomes" id="UP000320421">
    <property type="component" value="Chromosome"/>
</dbReference>
<dbReference type="AlphaFoldDB" id="A0A517PRY0"/>
<evidence type="ECO:0000313" key="2">
    <source>
        <dbReference type="EMBL" id="QDT22130.1"/>
    </source>
</evidence>
<dbReference type="SUPFAM" id="SSF54637">
    <property type="entry name" value="Thioesterase/thiol ester dehydrase-isomerase"/>
    <property type="match status" value="1"/>
</dbReference>
<dbReference type="Gene3D" id="3.10.129.10">
    <property type="entry name" value="Hotdog Thioesterase"/>
    <property type="match status" value="1"/>
</dbReference>
<evidence type="ECO:0000256" key="1">
    <source>
        <dbReference type="ARBA" id="ARBA00023239"/>
    </source>
</evidence>
<dbReference type="OrthoDB" id="9772788at2"/>
<gene>
    <name evidence="2" type="primary">fabZ_3</name>
    <name evidence="2" type="ORF">HG66A1_39370</name>
</gene>
<reference evidence="2 3" key="1">
    <citation type="submission" date="2019-02" db="EMBL/GenBank/DDBJ databases">
        <title>Deep-cultivation of Planctomycetes and their phenomic and genomic characterization uncovers novel biology.</title>
        <authorList>
            <person name="Wiegand S."/>
            <person name="Jogler M."/>
            <person name="Boedeker C."/>
            <person name="Pinto D."/>
            <person name="Vollmers J."/>
            <person name="Rivas-Marin E."/>
            <person name="Kohn T."/>
            <person name="Peeters S.H."/>
            <person name="Heuer A."/>
            <person name="Rast P."/>
            <person name="Oberbeckmann S."/>
            <person name="Bunk B."/>
            <person name="Jeske O."/>
            <person name="Meyerdierks A."/>
            <person name="Storesund J.E."/>
            <person name="Kallscheuer N."/>
            <person name="Luecker S."/>
            <person name="Lage O.M."/>
            <person name="Pohl T."/>
            <person name="Merkel B.J."/>
            <person name="Hornburger P."/>
            <person name="Mueller R.-W."/>
            <person name="Bruemmer F."/>
            <person name="Labrenz M."/>
            <person name="Spormann A.M."/>
            <person name="Op den Camp H."/>
            <person name="Overmann J."/>
            <person name="Amann R."/>
            <person name="Jetten M.S.M."/>
            <person name="Mascher T."/>
            <person name="Medema M.H."/>
            <person name="Devos D.P."/>
            <person name="Kaster A.-K."/>
            <person name="Ovreas L."/>
            <person name="Rohde M."/>
            <person name="Galperin M.Y."/>
            <person name="Jogler C."/>
        </authorList>
    </citation>
    <scope>NUCLEOTIDE SEQUENCE [LARGE SCALE GENOMIC DNA]</scope>
    <source>
        <strain evidence="2 3">HG66A1</strain>
    </source>
</reference>
<dbReference type="Pfam" id="PF07977">
    <property type="entry name" value="FabA"/>
    <property type="match status" value="1"/>
</dbReference>
<proteinExistence type="predicted"/>
<dbReference type="RefSeq" id="WP_145187507.1">
    <property type="nucleotide sequence ID" value="NZ_CP036266.1"/>
</dbReference>
<dbReference type="PANTHER" id="PTHR30272">
    <property type="entry name" value="3-HYDROXYACYL-[ACYL-CARRIER-PROTEIN] DEHYDRATASE"/>
    <property type="match status" value="1"/>
</dbReference>
<name>A0A517PRY0_9PLAN</name>
<dbReference type="GO" id="GO:0019171">
    <property type="term" value="F:(3R)-hydroxyacyl-[acyl-carrier-protein] dehydratase activity"/>
    <property type="evidence" value="ECO:0007669"/>
    <property type="project" value="UniProtKB-EC"/>
</dbReference>
<evidence type="ECO:0000313" key="3">
    <source>
        <dbReference type="Proteomes" id="UP000320421"/>
    </source>
</evidence>
<dbReference type="InterPro" id="IPR029069">
    <property type="entry name" value="HotDog_dom_sf"/>
</dbReference>
<dbReference type="EMBL" id="CP036266">
    <property type="protein sequence ID" value="QDT22130.1"/>
    <property type="molecule type" value="Genomic_DNA"/>
</dbReference>
<organism evidence="2 3">
    <name type="scientific">Gimesia chilikensis</name>
    <dbReference type="NCBI Taxonomy" id="2605989"/>
    <lineage>
        <taxon>Bacteria</taxon>
        <taxon>Pseudomonadati</taxon>
        <taxon>Planctomycetota</taxon>
        <taxon>Planctomycetia</taxon>
        <taxon>Planctomycetales</taxon>
        <taxon>Planctomycetaceae</taxon>
        <taxon>Gimesia</taxon>
    </lineage>
</organism>
<dbReference type="InterPro" id="IPR013114">
    <property type="entry name" value="FabA_FabZ"/>
</dbReference>
<dbReference type="EC" id="4.2.1.59" evidence="2"/>
<accession>A0A517PRY0</accession>
<keyword evidence="3" id="KW-1185">Reference proteome</keyword>
<protein>
    <submittedName>
        <fullName evidence="2">3-hydroxyacyl-[acyl-carrier-protein] dehydratase FabZ</fullName>
        <ecNumber evidence="2">4.2.1.59</ecNumber>
    </submittedName>
</protein>
<keyword evidence="1 2" id="KW-0456">Lyase</keyword>
<sequence>MNLDEIKACIPHREPFLWLDEVVALEENSIHARKFVSLDLDLFQGHYPDHPVLPGVILCEAAMQAAAVFIAKTDAPSSDKVPVATRLNNTKFRRMVKPGETIDIQVTLSEKMGGAWFFTGKLSVGKETAVRLEFAVTAAEA</sequence>